<dbReference type="AlphaFoldDB" id="A0A024SEP4"/>
<dbReference type="EMBL" id="KI911142">
    <property type="protein sequence ID" value="ETS03794.1"/>
    <property type="molecule type" value="Genomic_DNA"/>
</dbReference>
<sequence length="51" mass="5987">MQSDRSDEREHRGRYDVAQDWVSAGISKMVPPRRMSVVKQARRRMLLSDTP</sequence>
<dbReference type="KEGG" id="trr:M419DRAFT_118106"/>
<evidence type="ECO:0000313" key="2">
    <source>
        <dbReference type="Proteomes" id="UP000024376"/>
    </source>
</evidence>
<dbReference type="Proteomes" id="UP000024376">
    <property type="component" value="Unassembled WGS sequence"/>
</dbReference>
<evidence type="ECO:0000313" key="1">
    <source>
        <dbReference type="EMBL" id="ETS03794.1"/>
    </source>
</evidence>
<name>A0A024SEP4_HYPJR</name>
<protein>
    <submittedName>
        <fullName evidence="1">Uncharacterized protein</fullName>
    </submittedName>
</protein>
<gene>
    <name evidence="1" type="ORF">M419DRAFT_118106</name>
</gene>
<reference evidence="2" key="1">
    <citation type="journal article" date="2013" name="Ind. Biotechnol.">
        <title>Comparative genomics analysis of Trichoderma reesei strains.</title>
        <authorList>
            <person name="Koike H."/>
            <person name="Aerts A."/>
            <person name="LaButti K."/>
            <person name="Grigoriev I.V."/>
            <person name="Baker S.E."/>
        </authorList>
    </citation>
    <scope>NUCLEOTIDE SEQUENCE [LARGE SCALE GENOMIC DNA]</scope>
    <source>
        <strain evidence="2">ATCC 56765 / BCRC 32924 / NRRL 11460 / Rut C-30</strain>
    </source>
</reference>
<dbReference type="HOGENOM" id="CLU_3108125_0_0_1"/>
<accession>A0A024SEP4</accession>
<organism evidence="1 2">
    <name type="scientific">Hypocrea jecorina (strain ATCC 56765 / BCRC 32924 / NRRL 11460 / Rut C-30)</name>
    <name type="common">Trichoderma reesei</name>
    <dbReference type="NCBI Taxonomy" id="1344414"/>
    <lineage>
        <taxon>Eukaryota</taxon>
        <taxon>Fungi</taxon>
        <taxon>Dikarya</taxon>
        <taxon>Ascomycota</taxon>
        <taxon>Pezizomycotina</taxon>
        <taxon>Sordariomycetes</taxon>
        <taxon>Hypocreomycetidae</taxon>
        <taxon>Hypocreales</taxon>
        <taxon>Hypocreaceae</taxon>
        <taxon>Trichoderma</taxon>
    </lineage>
</organism>
<proteinExistence type="predicted"/>